<dbReference type="GO" id="GO:0046373">
    <property type="term" value="P:L-arabinose metabolic process"/>
    <property type="evidence" value="ECO:0007669"/>
    <property type="project" value="InterPro"/>
</dbReference>
<accession>A0A1M5QQ96</accession>
<dbReference type="Pfam" id="PF06964">
    <property type="entry name" value="Alpha-L-AF_C"/>
    <property type="match status" value="1"/>
</dbReference>
<dbReference type="SUPFAM" id="SSF51445">
    <property type="entry name" value="(Trans)glycosidases"/>
    <property type="match status" value="1"/>
</dbReference>
<evidence type="ECO:0000256" key="5">
    <source>
        <dbReference type="ARBA" id="ARBA00022801"/>
    </source>
</evidence>
<name>A0A1M5QQ96_9BACT</name>
<dbReference type="GO" id="GO:0046556">
    <property type="term" value="F:alpha-L-arabinofuranosidase activity"/>
    <property type="evidence" value="ECO:0007669"/>
    <property type="project" value="UniProtKB-EC"/>
</dbReference>
<feature type="signal peptide" evidence="7">
    <location>
        <begin position="1"/>
        <end position="26"/>
    </location>
</feature>
<comment type="catalytic activity">
    <reaction evidence="1">
        <text>Hydrolysis of terminal non-reducing alpha-L-arabinofuranoside residues in alpha-L-arabinosides.</text>
        <dbReference type="EC" id="3.2.1.55"/>
    </reaction>
</comment>
<dbReference type="EMBL" id="FQWQ01000002">
    <property type="protein sequence ID" value="SHH15753.1"/>
    <property type="molecule type" value="Genomic_DNA"/>
</dbReference>
<dbReference type="InterPro" id="IPR017853">
    <property type="entry name" value="GH"/>
</dbReference>
<keyword evidence="6" id="KW-0325">Glycoprotein</keyword>
<dbReference type="InterPro" id="IPR003305">
    <property type="entry name" value="CenC_carb-bd"/>
</dbReference>
<keyword evidence="10" id="KW-1185">Reference proteome</keyword>
<reference evidence="9 10" key="1">
    <citation type="submission" date="2016-11" db="EMBL/GenBank/DDBJ databases">
        <authorList>
            <person name="Jaros S."/>
            <person name="Januszkiewicz K."/>
            <person name="Wedrychowicz H."/>
        </authorList>
    </citation>
    <scope>NUCLEOTIDE SEQUENCE [LARGE SCALE GENOMIC DNA]</scope>
    <source>
        <strain evidence="9 10">DSM 24574</strain>
    </source>
</reference>
<keyword evidence="5" id="KW-0378">Hydrolase</keyword>
<dbReference type="InterPro" id="IPR013780">
    <property type="entry name" value="Glyco_hydro_b"/>
</dbReference>
<dbReference type="Gene3D" id="3.20.20.80">
    <property type="entry name" value="Glycosidases"/>
    <property type="match status" value="1"/>
</dbReference>
<dbReference type="InterPro" id="IPR010720">
    <property type="entry name" value="Alpha-L-AF_C"/>
</dbReference>
<dbReference type="RefSeq" id="WP_073135413.1">
    <property type="nucleotide sequence ID" value="NZ_FQWQ01000002.1"/>
</dbReference>
<dbReference type="Gene3D" id="2.60.40.1180">
    <property type="entry name" value="Golgi alpha-mannosidase II"/>
    <property type="match status" value="1"/>
</dbReference>
<feature type="chain" id="PRO_5012025198" description="non-reducing end alpha-L-arabinofuranosidase" evidence="7">
    <location>
        <begin position="27"/>
        <end position="660"/>
    </location>
</feature>
<dbReference type="AlphaFoldDB" id="A0A1M5QQ96"/>
<evidence type="ECO:0000256" key="2">
    <source>
        <dbReference type="ARBA" id="ARBA00007186"/>
    </source>
</evidence>
<proteinExistence type="inferred from homology"/>
<dbReference type="STRING" id="947013.SAMN04488109_2927"/>
<gene>
    <name evidence="9" type="ORF">SAMN04488109_2927</name>
</gene>
<dbReference type="InterPro" id="IPR051563">
    <property type="entry name" value="Glycosyl_Hydrolase_51"/>
</dbReference>
<dbReference type="InterPro" id="IPR008979">
    <property type="entry name" value="Galactose-bd-like_sf"/>
</dbReference>
<evidence type="ECO:0000256" key="1">
    <source>
        <dbReference type="ARBA" id="ARBA00001462"/>
    </source>
</evidence>
<dbReference type="SUPFAM" id="SSF51011">
    <property type="entry name" value="Glycosyl hydrolase domain"/>
    <property type="match status" value="1"/>
</dbReference>
<dbReference type="Pfam" id="PF02018">
    <property type="entry name" value="CBM_4_9"/>
    <property type="match status" value="1"/>
</dbReference>
<evidence type="ECO:0000256" key="7">
    <source>
        <dbReference type="SAM" id="SignalP"/>
    </source>
</evidence>
<dbReference type="SMART" id="SM00813">
    <property type="entry name" value="Alpha-L-AF_C"/>
    <property type="match status" value="1"/>
</dbReference>
<keyword evidence="4 7" id="KW-0732">Signal</keyword>
<organism evidence="9 10">
    <name type="scientific">Chryseolinea serpens</name>
    <dbReference type="NCBI Taxonomy" id="947013"/>
    <lineage>
        <taxon>Bacteria</taxon>
        <taxon>Pseudomonadati</taxon>
        <taxon>Bacteroidota</taxon>
        <taxon>Cytophagia</taxon>
        <taxon>Cytophagales</taxon>
        <taxon>Fulvivirgaceae</taxon>
        <taxon>Chryseolinea</taxon>
    </lineage>
</organism>
<feature type="domain" description="Alpha-L-arabinofuranosidase C-terminal" evidence="8">
    <location>
        <begin position="464"/>
        <end position="651"/>
    </location>
</feature>
<dbReference type="OrthoDB" id="9758333at2"/>
<dbReference type="Pfam" id="PF22848">
    <property type="entry name" value="ASD1_dom"/>
    <property type="match status" value="1"/>
</dbReference>
<dbReference type="InterPro" id="IPR055235">
    <property type="entry name" value="ASD1_cat"/>
</dbReference>
<evidence type="ECO:0000256" key="3">
    <source>
        <dbReference type="ARBA" id="ARBA00012670"/>
    </source>
</evidence>
<sequence length="660" mass="73370">MKRSKALHRFSAFLFLSGFSILSLQAQTVLNVKADQPLSKIEPTMWGIFFEDINFAADGGIYAELVKNRSFEFAQPLMGWKEQASNKFAITNAGSVLILHEGGDTNPRIARVNVQADKGYGLTNEGFRGMGIKKGATYTFSVQARQQQGSPTMRVELADANGKILGTTSITPAGSEWKKYTATIVASETEPKALLNIWFDGKGVVDIDMVSLFPNDTWKNRPGGLRKDLVQLLADMKPGFIRFPGGCIVEGRELTTRYQWKKTVGDIEQREMIVNRWNTEFNHRPAPDYFQTFGLGFFEYFQLAEDVGAEPLPILNCGMACQFNSAEVVPINQLDTYVQDALDLIEFANGSPDSPWGKLRKTMGHEAPFHLKYIGVGNEQWGPQYIERYAVFSAIIKAKYPDIQIVSAAGPAPSGELFDYASKELRDLKADLVDEHYYSSPDWFLKNANRYDAYDRKGPKIFAGEYAAQSVATVSPKNENNWRCALSEAAFMTGLERNADLVHMASYAPLFAHVDAWQWTPDLIWFDNLNAYGTPNYYVQKLFSTNKGTHVLPVTAQGETVAGKNGLYASAVTDANAKTILVKLVNAGDEPQTITLQLSSARKISQAGTITVLKGNPDEVNNLEHPTQIHPEEQPLKWKGKDVKTVLPPRSFSVVKIPTL</sequence>
<evidence type="ECO:0000259" key="8">
    <source>
        <dbReference type="SMART" id="SM00813"/>
    </source>
</evidence>
<dbReference type="Gene3D" id="2.60.120.260">
    <property type="entry name" value="Galactose-binding domain-like"/>
    <property type="match status" value="1"/>
</dbReference>
<dbReference type="EC" id="3.2.1.55" evidence="3"/>
<dbReference type="PANTHER" id="PTHR31776:SF0">
    <property type="entry name" value="ALPHA-L-ARABINOFURANOSIDASE 1"/>
    <property type="match status" value="1"/>
</dbReference>
<dbReference type="SUPFAM" id="SSF49785">
    <property type="entry name" value="Galactose-binding domain-like"/>
    <property type="match status" value="1"/>
</dbReference>
<dbReference type="Proteomes" id="UP000184212">
    <property type="component" value="Unassembled WGS sequence"/>
</dbReference>
<evidence type="ECO:0000313" key="9">
    <source>
        <dbReference type="EMBL" id="SHH15753.1"/>
    </source>
</evidence>
<evidence type="ECO:0000256" key="6">
    <source>
        <dbReference type="ARBA" id="ARBA00023180"/>
    </source>
</evidence>
<protein>
    <recommendedName>
        <fullName evidence="3">non-reducing end alpha-L-arabinofuranosidase</fullName>
        <ecNumber evidence="3">3.2.1.55</ecNumber>
    </recommendedName>
</protein>
<evidence type="ECO:0000256" key="4">
    <source>
        <dbReference type="ARBA" id="ARBA00022729"/>
    </source>
</evidence>
<comment type="similarity">
    <text evidence="2">Belongs to the glycosyl hydrolase 51 family.</text>
</comment>
<evidence type="ECO:0000313" key="10">
    <source>
        <dbReference type="Proteomes" id="UP000184212"/>
    </source>
</evidence>
<dbReference type="PANTHER" id="PTHR31776">
    <property type="entry name" value="ALPHA-L-ARABINOFURANOSIDASE 1"/>
    <property type="match status" value="1"/>
</dbReference>